<protein>
    <submittedName>
        <fullName evidence="9">S8 family serine peptidase</fullName>
    </submittedName>
</protein>
<name>A0ABP7A3H0_9ACTN</name>
<dbReference type="InterPro" id="IPR036852">
    <property type="entry name" value="Peptidase_S8/S53_dom_sf"/>
</dbReference>
<dbReference type="InterPro" id="IPR023828">
    <property type="entry name" value="Peptidase_S8_Ser-AS"/>
</dbReference>
<dbReference type="Proteomes" id="UP001501490">
    <property type="component" value="Unassembled WGS sequence"/>
</dbReference>
<evidence type="ECO:0000313" key="9">
    <source>
        <dbReference type="EMBL" id="GAA3624194.1"/>
    </source>
</evidence>
<evidence type="ECO:0000259" key="8">
    <source>
        <dbReference type="Pfam" id="PF00082"/>
    </source>
</evidence>
<evidence type="ECO:0000256" key="1">
    <source>
        <dbReference type="ARBA" id="ARBA00011073"/>
    </source>
</evidence>
<dbReference type="PROSITE" id="PS51892">
    <property type="entry name" value="SUBTILASE"/>
    <property type="match status" value="1"/>
</dbReference>
<gene>
    <name evidence="9" type="ORF">GCM10022236_28170</name>
</gene>
<evidence type="ECO:0000256" key="3">
    <source>
        <dbReference type="ARBA" id="ARBA00022801"/>
    </source>
</evidence>
<dbReference type="InterPro" id="IPR023827">
    <property type="entry name" value="Peptidase_S8_Asp-AS"/>
</dbReference>
<dbReference type="InterPro" id="IPR006311">
    <property type="entry name" value="TAT_signal"/>
</dbReference>
<organism evidence="9 10">
    <name type="scientific">Microlunatus ginsengisoli</name>
    <dbReference type="NCBI Taxonomy" id="363863"/>
    <lineage>
        <taxon>Bacteria</taxon>
        <taxon>Bacillati</taxon>
        <taxon>Actinomycetota</taxon>
        <taxon>Actinomycetes</taxon>
        <taxon>Propionibacteriales</taxon>
        <taxon>Propionibacteriaceae</taxon>
        <taxon>Microlunatus</taxon>
    </lineage>
</organism>
<evidence type="ECO:0000256" key="7">
    <source>
        <dbReference type="SAM" id="SignalP"/>
    </source>
</evidence>
<evidence type="ECO:0000256" key="5">
    <source>
        <dbReference type="PROSITE-ProRule" id="PRU01240"/>
    </source>
</evidence>
<reference evidence="10" key="1">
    <citation type="journal article" date="2019" name="Int. J. Syst. Evol. Microbiol.">
        <title>The Global Catalogue of Microorganisms (GCM) 10K type strain sequencing project: providing services to taxonomists for standard genome sequencing and annotation.</title>
        <authorList>
            <consortium name="The Broad Institute Genomics Platform"/>
            <consortium name="The Broad Institute Genome Sequencing Center for Infectious Disease"/>
            <person name="Wu L."/>
            <person name="Ma J."/>
        </authorList>
    </citation>
    <scope>NUCLEOTIDE SEQUENCE [LARGE SCALE GENOMIC DNA]</scope>
    <source>
        <strain evidence="10">JCM 16929</strain>
    </source>
</reference>
<keyword evidence="4 5" id="KW-0720">Serine protease</keyword>
<keyword evidence="2 5" id="KW-0645">Protease</keyword>
<feature type="domain" description="Peptidase S8/S53" evidence="8">
    <location>
        <begin position="171"/>
        <end position="520"/>
    </location>
</feature>
<dbReference type="PROSITE" id="PS00138">
    <property type="entry name" value="SUBTILASE_SER"/>
    <property type="match status" value="1"/>
</dbReference>
<keyword evidence="10" id="KW-1185">Reference proteome</keyword>
<proteinExistence type="inferred from homology"/>
<dbReference type="PANTHER" id="PTHR43806:SF11">
    <property type="entry name" value="CEREVISIN-RELATED"/>
    <property type="match status" value="1"/>
</dbReference>
<dbReference type="SUPFAM" id="SSF52743">
    <property type="entry name" value="Subtilisin-like"/>
    <property type="match status" value="1"/>
</dbReference>
<accession>A0ABP7A3H0</accession>
<dbReference type="InterPro" id="IPR000209">
    <property type="entry name" value="Peptidase_S8/S53_dom"/>
</dbReference>
<dbReference type="InterPro" id="IPR050131">
    <property type="entry name" value="Peptidase_S8_subtilisin-like"/>
</dbReference>
<feature type="signal peptide" evidence="7">
    <location>
        <begin position="1"/>
        <end position="23"/>
    </location>
</feature>
<sequence length="565" mass="59342">MIRRRPVLLAAAATAFLTGVIGAATPLASAQPTEEVTYLVLFDGTGADQAAKQAITKAGGTITETNTKIGYAYVRTTDRAFADAVAKSDAVAGVAKERTIGVAPKQRRARADQVEKLTVGQNAAKGKSASDSPVKAQAGAVTPEPLANLQWDMRQIGATATGSYAKDRGSKGVRVGILDTGVDGTHPDIAPNFDKTLSRNFVTDMPDIDGPCEHPSCIDPVDEDDDGHGTHVASTIGSPINGLGMAGVAPNVTLINIRAGQDSGYFFLKPTLDALTYAGDIGVDVVNMSYYVDPWLYNCTANPKDSAAEQAQQRVIRTAVQRAMNYARNHGVLPVSALGNEATDLNNPTFDDTSPDYPAGAAKERTIDNSCINVPTETRGVVGVSSTGPSTRKAYYSNYGTEQTDVAAPGGDVYDTVDNTRNIAGAILAAYPKNVAQAEGTLNPDGTPNNPAVIQSCKGTVCAYYQYLQGTSMASPHAAGVAALIVDRYGHRDGRHGLTLNPNRTERLLYASAVPHACPQPRTYHYTRITPAGAVIEADHRCAGGVNDNGFYGHGIVNAYAAVTP</sequence>
<evidence type="ECO:0000256" key="4">
    <source>
        <dbReference type="ARBA" id="ARBA00022825"/>
    </source>
</evidence>
<feature type="active site" description="Charge relay system" evidence="5">
    <location>
        <position position="228"/>
    </location>
</feature>
<dbReference type="RefSeq" id="WP_344805554.1">
    <property type="nucleotide sequence ID" value="NZ_BAABAB010000020.1"/>
</dbReference>
<feature type="chain" id="PRO_5045470983" evidence="7">
    <location>
        <begin position="24"/>
        <end position="565"/>
    </location>
</feature>
<evidence type="ECO:0000256" key="2">
    <source>
        <dbReference type="ARBA" id="ARBA00022670"/>
    </source>
</evidence>
<evidence type="ECO:0000256" key="6">
    <source>
        <dbReference type="RuleBase" id="RU003355"/>
    </source>
</evidence>
<dbReference type="InterPro" id="IPR022398">
    <property type="entry name" value="Peptidase_S8_His-AS"/>
</dbReference>
<comment type="similarity">
    <text evidence="1 5 6">Belongs to the peptidase S8 family.</text>
</comment>
<keyword evidence="3 5" id="KW-0378">Hydrolase</keyword>
<dbReference type="Gene3D" id="3.40.50.200">
    <property type="entry name" value="Peptidase S8/S53 domain"/>
    <property type="match status" value="1"/>
</dbReference>
<dbReference type="PROSITE" id="PS00137">
    <property type="entry name" value="SUBTILASE_HIS"/>
    <property type="match status" value="1"/>
</dbReference>
<comment type="caution">
    <text evidence="9">The sequence shown here is derived from an EMBL/GenBank/DDBJ whole genome shotgun (WGS) entry which is preliminary data.</text>
</comment>
<evidence type="ECO:0000313" key="10">
    <source>
        <dbReference type="Proteomes" id="UP001501490"/>
    </source>
</evidence>
<dbReference type="EMBL" id="BAABAB010000020">
    <property type="protein sequence ID" value="GAA3624194.1"/>
    <property type="molecule type" value="Genomic_DNA"/>
</dbReference>
<dbReference type="Pfam" id="PF00082">
    <property type="entry name" value="Peptidase_S8"/>
    <property type="match status" value="1"/>
</dbReference>
<dbReference type="PROSITE" id="PS00136">
    <property type="entry name" value="SUBTILASE_ASP"/>
    <property type="match status" value="1"/>
</dbReference>
<keyword evidence="7" id="KW-0732">Signal</keyword>
<dbReference type="PROSITE" id="PS51318">
    <property type="entry name" value="TAT"/>
    <property type="match status" value="1"/>
</dbReference>
<dbReference type="PANTHER" id="PTHR43806">
    <property type="entry name" value="PEPTIDASE S8"/>
    <property type="match status" value="1"/>
</dbReference>
<dbReference type="InterPro" id="IPR015500">
    <property type="entry name" value="Peptidase_S8_subtilisin-rel"/>
</dbReference>
<feature type="active site" description="Charge relay system" evidence="5">
    <location>
        <position position="472"/>
    </location>
</feature>
<feature type="active site" description="Charge relay system" evidence="5">
    <location>
        <position position="179"/>
    </location>
</feature>
<dbReference type="PRINTS" id="PR00723">
    <property type="entry name" value="SUBTILISIN"/>
</dbReference>